<dbReference type="OrthoDB" id="2063054at2"/>
<dbReference type="eggNOG" id="COG0395">
    <property type="taxonomic scope" value="Bacteria"/>
</dbReference>
<evidence type="ECO:0000256" key="3">
    <source>
        <dbReference type="ARBA" id="ARBA00022475"/>
    </source>
</evidence>
<gene>
    <name evidence="9" type="ordered locus">Bcav_0312</name>
</gene>
<evidence type="ECO:0000256" key="6">
    <source>
        <dbReference type="ARBA" id="ARBA00023136"/>
    </source>
</evidence>
<feature type="transmembrane region" description="Helical" evidence="7">
    <location>
        <begin position="212"/>
        <end position="229"/>
    </location>
</feature>
<evidence type="ECO:0000256" key="4">
    <source>
        <dbReference type="ARBA" id="ARBA00022692"/>
    </source>
</evidence>
<dbReference type="Proteomes" id="UP000007962">
    <property type="component" value="Chromosome"/>
</dbReference>
<dbReference type="PANTHER" id="PTHR43744:SF12">
    <property type="entry name" value="ABC TRANSPORTER PERMEASE PROTEIN MG189-RELATED"/>
    <property type="match status" value="1"/>
</dbReference>
<evidence type="ECO:0000259" key="8">
    <source>
        <dbReference type="PROSITE" id="PS50928"/>
    </source>
</evidence>
<dbReference type="PANTHER" id="PTHR43744">
    <property type="entry name" value="ABC TRANSPORTER PERMEASE PROTEIN MG189-RELATED-RELATED"/>
    <property type="match status" value="1"/>
</dbReference>
<keyword evidence="10" id="KW-1185">Reference proteome</keyword>
<dbReference type="RefSeq" id="WP_012725356.1">
    <property type="nucleotide sequence ID" value="NC_012669.1"/>
</dbReference>
<feature type="transmembrane region" description="Helical" evidence="7">
    <location>
        <begin position="92"/>
        <end position="118"/>
    </location>
</feature>
<dbReference type="SUPFAM" id="SSF161098">
    <property type="entry name" value="MetI-like"/>
    <property type="match status" value="1"/>
</dbReference>
<keyword evidence="2 7" id="KW-0813">Transport</keyword>
<proteinExistence type="inferred from homology"/>
<feature type="transmembrane region" description="Helical" evidence="7">
    <location>
        <begin position="130"/>
        <end position="155"/>
    </location>
</feature>
<evidence type="ECO:0000256" key="2">
    <source>
        <dbReference type="ARBA" id="ARBA00022448"/>
    </source>
</evidence>
<dbReference type="Gene3D" id="1.10.3720.10">
    <property type="entry name" value="MetI-like"/>
    <property type="match status" value="1"/>
</dbReference>
<evidence type="ECO:0000256" key="7">
    <source>
        <dbReference type="RuleBase" id="RU363032"/>
    </source>
</evidence>
<keyword evidence="3" id="KW-1003">Cell membrane</keyword>
<dbReference type="EMBL" id="CP001618">
    <property type="protein sequence ID" value="ACQ78576.1"/>
    <property type="molecule type" value="Genomic_DNA"/>
</dbReference>
<feature type="transmembrane region" description="Helical" evidence="7">
    <location>
        <begin position="262"/>
        <end position="283"/>
    </location>
</feature>
<dbReference type="GO" id="GO:0005886">
    <property type="term" value="C:plasma membrane"/>
    <property type="evidence" value="ECO:0007669"/>
    <property type="project" value="UniProtKB-SubCell"/>
</dbReference>
<comment type="subcellular location">
    <subcellularLocation>
        <location evidence="1 7">Cell membrane</location>
        <topology evidence="1 7">Multi-pass membrane protein</topology>
    </subcellularLocation>
</comment>
<evidence type="ECO:0000256" key="5">
    <source>
        <dbReference type="ARBA" id="ARBA00022989"/>
    </source>
</evidence>
<accession>C5BWB8</accession>
<evidence type="ECO:0000256" key="1">
    <source>
        <dbReference type="ARBA" id="ARBA00004651"/>
    </source>
</evidence>
<comment type="similarity">
    <text evidence="7">Belongs to the binding-protein-dependent transport system permease family.</text>
</comment>
<dbReference type="Pfam" id="PF00528">
    <property type="entry name" value="BPD_transp_1"/>
    <property type="match status" value="1"/>
</dbReference>
<evidence type="ECO:0000313" key="10">
    <source>
        <dbReference type="Proteomes" id="UP000007962"/>
    </source>
</evidence>
<dbReference type="InterPro" id="IPR000515">
    <property type="entry name" value="MetI-like"/>
</dbReference>
<protein>
    <submittedName>
        <fullName evidence="9">Binding-protein-dependent transport systems inner membrane component</fullName>
    </submittedName>
</protein>
<dbReference type="KEGG" id="bcv:Bcav_0312"/>
<dbReference type="STRING" id="471853.Bcav_0312"/>
<reference evidence="9 10" key="1">
    <citation type="journal article" date="2009" name="Stand. Genomic Sci.">
        <title>Complete genome sequence of Beutenbergia cavernae type strain (HKI 0122).</title>
        <authorList>
            <person name="Land M."/>
            <person name="Pukall R."/>
            <person name="Abt B."/>
            <person name="Goker M."/>
            <person name="Rohde M."/>
            <person name="Glavina Del Rio T."/>
            <person name="Tice H."/>
            <person name="Copeland A."/>
            <person name="Cheng J.F."/>
            <person name="Lucas S."/>
            <person name="Chen F."/>
            <person name="Nolan M."/>
            <person name="Bruce D."/>
            <person name="Goodwin L."/>
            <person name="Pitluck S."/>
            <person name="Ivanova N."/>
            <person name="Mavromatis K."/>
            <person name="Ovchinnikova G."/>
            <person name="Pati A."/>
            <person name="Chen A."/>
            <person name="Palaniappan K."/>
            <person name="Hauser L."/>
            <person name="Chang Y.J."/>
            <person name="Jefferies C.C."/>
            <person name="Saunders E."/>
            <person name="Brettin T."/>
            <person name="Detter J.C."/>
            <person name="Han C."/>
            <person name="Chain P."/>
            <person name="Bristow J."/>
            <person name="Eisen J.A."/>
            <person name="Markowitz V."/>
            <person name="Hugenholtz P."/>
            <person name="Kyrpides N.C."/>
            <person name="Klenk H.P."/>
            <person name="Lapidus A."/>
        </authorList>
    </citation>
    <scope>NUCLEOTIDE SEQUENCE [LARGE SCALE GENOMIC DNA]</scope>
    <source>
        <strain evidence="10">ATCC BAA-8 / DSM 12333 / NBRC 16432</strain>
    </source>
</reference>
<dbReference type="GO" id="GO:0055085">
    <property type="term" value="P:transmembrane transport"/>
    <property type="evidence" value="ECO:0007669"/>
    <property type="project" value="InterPro"/>
</dbReference>
<sequence>MVVLGSRGAAPVVRHPLGDPHSRSRVGRRRSAVSYLILLLGCLAFLFPLAWLVSTSLKTQDQILVFPIQWIPDPVAWENYAEIFRVAPFGRYLLNTVILTAFGVLGSIIGASIAGYAFARLRFRGRDTLFLVMLATMMVPSWATLIPSYVLFARIGWLDTFLPIIVPAFFAAPFNAFLLRQFFMSVPLELEEAARIDGAGTFRTFRTIALPLAKPALIIVGLFSFLLYWNDYLGPLVYLQSERNYPLALGIANFVGLQNQDYALAMTGAAIAIAPCVLLFFFAQRWFVQGVVITGVKG</sequence>
<dbReference type="HOGENOM" id="CLU_016047_1_1_11"/>
<dbReference type="PROSITE" id="PS50928">
    <property type="entry name" value="ABC_TM1"/>
    <property type="match status" value="1"/>
</dbReference>
<dbReference type="CDD" id="cd06261">
    <property type="entry name" value="TM_PBP2"/>
    <property type="match status" value="1"/>
</dbReference>
<feature type="transmembrane region" description="Helical" evidence="7">
    <location>
        <begin position="161"/>
        <end position="179"/>
    </location>
</feature>
<evidence type="ECO:0000313" key="9">
    <source>
        <dbReference type="EMBL" id="ACQ78576.1"/>
    </source>
</evidence>
<feature type="transmembrane region" description="Helical" evidence="7">
    <location>
        <begin position="32"/>
        <end position="53"/>
    </location>
</feature>
<feature type="domain" description="ABC transmembrane type-1" evidence="8">
    <location>
        <begin position="93"/>
        <end position="283"/>
    </location>
</feature>
<organism evidence="9 10">
    <name type="scientific">Beutenbergia cavernae (strain ATCC BAA-8 / DSM 12333 / CCUG 43141 / JCM 11478 / NBRC 16432 / NCIMB 13614 / HKI 0122)</name>
    <dbReference type="NCBI Taxonomy" id="471853"/>
    <lineage>
        <taxon>Bacteria</taxon>
        <taxon>Bacillati</taxon>
        <taxon>Actinomycetota</taxon>
        <taxon>Actinomycetes</taxon>
        <taxon>Micrococcales</taxon>
        <taxon>Beutenbergiaceae</taxon>
        <taxon>Beutenbergia</taxon>
    </lineage>
</organism>
<dbReference type="AlphaFoldDB" id="C5BWB8"/>
<keyword evidence="6 7" id="KW-0472">Membrane</keyword>
<name>C5BWB8_BEUC1</name>
<dbReference type="InterPro" id="IPR035906">
    <property type="entry name" value="MetI-like_sf"/>
</dbReference>
<keyword evidence="4 7" id="KW-0812">Transmembrane</keyword>
<keyword evidence="5 7" id="KW-1133">Transmembrane helix</keyword>